<keyword evidence="8" id="KW-0255">Endonuclease</keyword>
<evidence type="ECO:0000256" key="1">
    <source>
        <dbReference type="ARBA" id="ARBA00004147"/>
    </source>
</evidence>
<reference evidence="13" key="1">
    <citation type="submission" date="2020-02" db="EMBL/GenBank/DDBJ databases">
        <title>A reference catalog of swine virome.</title>
        <authorList>
            <person name="He B."/>
            <person name="Tu C."/>
        </authorList>
    </citation>
    <scope>NUCLEOTIDE SEQUENCE</scope>
    <source>
        <strain evidence="13">VIRES_ZJ01_2311480</strain>
    </source>
</reference>
<evidence type="ECO:0000313" key="13">
    <source>
        <dbReference type="EMBL" id="QRV61604.1"/>
    </source>
</evidence>
<dbReference type="GO" id="GO:0016779">
    <property type="term" value="F:nucleotidyltransferase activity"/>
    <property type="evidence" value="ECO:0007669"/>
    <property type="project" value="UniProtKB-KW"/>
</dbReference>
<accession>A0A894JP22</accession>
<feature type="domain" description="CRESS-DNA virus Rep endonuclease" evidence="12">
    <location>
        <begin position="43"/>
        <end position="159"/>
    </location>
</feature>
<dbReference type="GO" id="GO:0006260">
    <property type="term" value="P:DNA replication"/>
    <property type="evidence" value="ECO:0007669"/>
    <property type="project" value="UniProtKB-KW"/>
</dbReference>
<name>A0A894JP22_9VIRU</name>
<evidence type="ECO:0000256" key="9">
    <source>
        <dbReference type="ARBA" id="ARBA00022801"/>
    </source>
</evidence>
<evidence type="ECO:0000256" key="5">
    <source>
        <dbReference type="ARBA" id="ARBA00022722"/>
    </source>
</evidence>
<evidence type="ECO:0000256" key="7">
    <source>
        <dbReference type="ARBA" id="ARBA00022741"/>
    </source>
</evidence>
<organism evidence="13">
    <name type="scientific">Circular ssDNA virus sp</name>
    <dbReference type="NCBI Taxonomy" id="2805939"/>
    <lineage>
        <taxon>Viruses</taxon>
    </lineage>
</organism>
<keyword evidence="10" id="KW-0190">Covalent protein-DNA linkage</keyword>
<dbReference type="GO" id="GO:0042025">
    <property type="term" value="C:host cell nucleus"/>
    <property type="evidence" value="ECO:0007669"/>
    <property type="project" value="UniProtKB-SubCell"/>
</dbReference>
<keyword evidence="5" id="KW-0540">Nuclease</keyword>
<dbReference type="GO" id="GO:0016787">
    <property type="term" value="F:hydrolase activity"/>
    <property type="evidence" value="ECO:0007669"/>
    <property type="project" value="UniProtKB-KW"/>
</dbReference>
<proteinExistence type="predicted"/>
<dbReference type="GO" id="GO:0004519">
    <property type="term" value="F:endonuclease activity"/>
    <property type="evidence" value="ECO:0007669"/>
    <property type="project" value="UniProtKB-KW"/>
</dbReference>
<evidence type="ECO:0000259" key="12">
    <source>
        <dbReference type="PROSITE" id="PS52020"/>
    </source>
</evidence>
<protein>
    <submittedName>
        <fullName evidence="13">Replicase</fullName>
    </submittedName>
</protein>
<evidence type="ECO:0000256" key="10">
    <source>
        <dbReference type="ARBA" id="ARBA00023124"/>
    </source>
</evidence>
<evidence type="ECO:0000256" key="6">
    <source>
        <dbReference type="ARBA" id="ARBA00022723"/>
    </source>
</evidence>
<dbReference type="Gene3D" id="3.40.1310.20">
    <property type="match status" value="1"/>
</dbReference>
<keyword evidence="6" id="KW-0479">Metal-binding</keyword>
<evidence type="ECO:0000256" key="3">
    <source>
        <dbReference type="ARBA" id="ARBA00022695"/>
    </source>
</evidence>
<dbReference type="GO" id="GO:0003677">
    <property type="term" value="F:DNA binding"/>
    <property type="evidence" value="ECO:0007669"/>
    <property type="project" value="UniProtKB-KW"/>
</dbReference>
<sequence length="391" mass="45848">MWKRGILAGNGFRTFRIFLAANDQNFIKSFKRLTTTTNKTMPALQSRFWTITIKGWDYFDNQDWEDEIINKTEADGKKTVRYLSIGKHKGTKTGYEHCHMNLELENRKTLFFVKTKLFKKDDMHLEVRRGSREQCDEYLNKDGQFREVCNQRQLQPGKRTDLDDVHDMIKEGASLYDCYEAHFNTVVRCERGLEKYIVLHDSEKARNSETAAPEVIVYVGPAGSGKSWHCYKDEDYKKNGYRFPIQMYEKVYFDGYNREKTIWFDEFNGRTMPFGKFCQLADRFPGIYETKGGSVLISGLKKILISTISYPATWWAGSNRFNLDPDQLYRRLSKCYYLGPPRRAADGSVEYAIPLEFNPKELLTREQEEILKRHVKYPSDLQPDDSILDID</sequence>
<evidence type="ECO:0000256" key="11">
    <source>
        <dbReference type="ARBA" id="ARBA00023125"/>
    </source>
</evidence>
<keyword evidence="7" id="KW-0547">Nucleotide-binding</keyword>
<keyword evidence="4" id="KW-0235">DNA replication</keyword>
<keyword evidence="11" id="KW-0238">DNA-binding</keyword>
<keyword evidence="9" id="KW-0378">Hydrolase</keyword>
<keyword evidence="2" id="KW-0808">Transferase</keyword>
<comment type="subcellular location">
    <subcellularLocation>
        <location evidence="1">Host nucleus</location>
    </subcellularLocation>
</comment>
<keyword evidence="3" id="KW-0548">Nucleotidyltransferase</keyword>
<dbReference type="EMBL" id="MT135251">
    <property type="protein sequence ID" value="QRV61604.1"/>
    <property type="molecule type" value="Genomic_DNA"/>
</dbReference>
<evidence type="ECO:0000256" key="2">
    <source>
        <dbReference type="ARBA" id="ARBA00022679"/>
    </source>
</evidence>
<dbReference type="InterPro" id="IPR049912">
    <property type="entry name" value="CRESS_DNA_REP"/>
</dbReference>
<evidence type="ECO:0000256" key="4">
    <source>
        <dbReference type="ARBA" id="ARBA00022705"/>
    </source>
</evidence>
<dbReference type="GO" id="GO:0000166">
    <property type="term" value="F:nucleotide binding"/>
    <property type="evidence" value="ECO:0007669"/>
    <property type="project" value="UniProtKB-KW"/>
</dbReference>
<dbReference type="PROSITE" id="PS52020">
    <property type="entry name" value="CRESS_DNA_REP"/>
    <property type="match status" value="1"/>
</dbReference>
<evidence type="ECO:0000256" key="8">
    <source>
        <dbReference type="ARBA" id="ARBA00022759"/>
    </source>
</evidence>
<dbReference type="GO" id="GO:0046872">
    <property type="term" value="F:metal ion binding"/>
    <property type="evidence" value="ECO:0007669"/>
    <property type="project" value="UniProtKB-KW"/>
</dbReference>